<sequence>MFCFVVVSCAMLLPLCCGSATPSPLQRGNDLSWVATETAFYSHSHDSINCGREPARAAGAIRATSAY</sequence>
<keyword evidence="1" id="KW-0732">Signal</keyword>
<evidence type="ECO:0000313" key="2">
    <source>
        <dbReference type="EMBL" id="MBW63999.1"/>
    </source>
</evidence>
<feature type="signal peptide" evidence="1">
    <location>
        <begin position="1"/>
        <end position="18"/>
    </location>
</feature>
<name>A0A2M4CFG3_9DIPT</name>
<feature type="chain" id="PRO_5014766452" evidence="1">
    <location>
        <begin position="19"/>
        <end position="67"/>
    </location>
</feature>
<protein>
    <submittedName>
        <fullName evidence="2">Putative secreted protein</fullName>
    </submittedName>
</protein>
<accession>A0A2M4CFG3</accession>
<dbReference type="EMBL" id="GGFJ01014858">
    <property type="protein sequence ID" value="MBW63999.1"/>
    <property type="molecule type" value="Transcribed_RNA"/>
</dbReference>
<evidence type="ECO:0000256" key="1">
    <source>
        <dbReference type="SAM" id="SignalP"/>
    </source>
</evidence>
<organism evidence="2">
    <name type="scientific">Anopheles marajoara</name>
    <dbReference type="NCBI Taxonomy" id="58244"/>
    <lineage>
        <taxon>Eukaryota</taxon>
        <taxon>Metazoa</taxon>
        <taxon>Ecdysozoa</taxon>
        <taxon>Arthropoda</taxon>
        <taxon>Hexapoda</taxon>
        <taxon>Insecta</taxon>
        <taxon>Pterygota</taxon>
        <taxon>Neoptera</taxon>
        <taxon>Endopterygota</taxon>
        <taxon>Diptera</taxon>
        <taxon>Nematocera</taxon>
        <taxon>Culicoidea</taxon>
        <taxon>Culicidae</taxon>
        <taxon>Anophelinae</taxon>
        <taxon>Anopheles</taxon>
    </lineage>
</organism>
<dbReference type="AlphaFoldDB" id="A0A2M4CFG3"/>
<proteinExistence type="predicted"/>
<reference evidence="2" key="1">
    <citation type="submission" date="2018-01" db="EMBL/GenBank/DDBJ databases">
        <title>An insight into the sialome of Amazonian anophelines.</title>
        <authorList>
            <person name="Ribeiro J.M."/>
            <person name="Scarpassa V."/>
            <person name="Calvo E."/>
        </authorList>
    </citation>
    <scope>NUCLEOTIDE SEQUENCE</scope>
    <source>
        <tissue evidence="2">Salivary glands</tissue>
    </source>
</reference>